<sequence>MKLATFEVDTPVGPVERIGAVAEASNPDSNGAGEATLVDLTAAYGAALESEGEPAPADLAHAHVPPEMIAFLERGERAIADAREALEYAAETRAERGPAGAKIEYEPGEYDLLAPLPRPNSLRDFMAIEEHVENSMDGDIADVWYELPVYYKGNPDSVVRPGETVRWPNYSRIMDYELEIAAVIGRRGRNIPAEEAEAYIAGYTVFNDFSARDTQGEEMEARLGPAKGKDFANGLGPYLVPAEDIDVLEAPMTARVNGEVWSEGTVDEMYHSFADIIEHVSQSETLHPGDVIGSGTVGEGCGLELRQWLEDDDTVALEIEGIGVLEHTVVEAE</sequence>
<keyword evidence="3" id="KW-1185">Reference proteome</keyword>
<protein>
    <submittedName>
        <fullName evidence="2">Fumarylacetoacetate hydrolase</fullName>
    </submittedName>
</protein>
<dbReference type="PANTHER" id="PTHR43211">
    <property type="entry name" value="FUMARYLACETOACETATE HYDROLASE"/>
    <property type="match status" value="1"/>
</dbReference>
<dbReference type="SUPFAM" id="SSF56529">
    <property type="entry name" value="FAH"/>
    <property type="match status" value="1"/>
</dbReference>
<dbReference type="Gene3D" id="3.90.850.10">
    <property type="entry name" value="Fumarylacetoacetase-like, C-terminal domain"/>
    <property type="match status" value="1"/>
</dbReference>
<proteinExistence type="predicted"/>
<gene>
    <name evidence="2" type="ORF">C483_07307</name>
</gene>
<dbReference type="RefSeq" id="WP_006652684.1">
    <property type="nucleotide sequence ID" value="NZ_AOIM01000017.1"/>
</dbReference>
<comment type="caution">
    <text evidence="2">The sequence shown here is derived from an EMBL/GenBank/DDBJ whole genome shotgun (WGS) entry which is preliminary data.</text>
</comment>
<dbReference type="Proteomes" id="UP000011519">
    <property type="component" value="Unassembled WGS sequence"/>
</dbReference>
<dbReference type="STRING" id="1227493.C483_07307"/>
<accession>M0A356</accession>
<dbReference type="GO" id="GO:0016787">
    <property type="term" value="F:hydrolase activity"/>
    <property type="evidence" value="ECO:0007669"/>
    <property type="project" value="UniProtKB-KW"/>
</dbReference>
<evidence type="ECO:0000313" key="3">
    <source>
        <dbReference type="Proteomes" id="UP000011519"/>
    </source>
</evidence>
<name>M0A356_9EURY</name>
<dbReference type="InterPro" id="IPR036663">
    <property type="entry name" value="Fumarylacetoacetase_C_sf"/>
</dbReference>
<dbReference type="PANTHER" id="PTHR43211:SF1">
    <property type="entry name" value="BLL6422 PROTEIN"/>
    <property type="match status" value="1"/>
</dbReference>
<evidence type="ECO:0000313" key="2">
    <source>
        <dbReference type="EMBL" id="ELY92756.1"/>
    </source>
</evidence>
<dbReference type="InterPro" id="IPR011234">
    <property type="entry name" value="Fumarylacetoacetase-like_C"/>
</dbReference>
<reference evidence="2 3" key="1">
    <citation type="journal article" date="2014" name="PLoS Genet.">
        <title>Phylogenetically driven sequencing of extremely halophilic archaea reveals strategies for static and dynamic osmo-response.</title>
        <authorList>
            <person name="Becker E.A."/>
            <person name="Seitzer P.M."/>
            <person name="Tritt A."/>
            <person name="Larsen D."/>
            <person name="Krusor M."/>
            <person name="Yao A.I."/>
            <person name="Wu D."/>
            <person name="Madern D."/>
            <person name="Eisen J.A."/>
            <person name="Darling A.E."/>
            <person name="Facciotti M.T."/>
        </authorList>
    </citation>
    <scope>NUCLEOTIDE SEQUENCE [LARGE SCALE GENOMIC DNA]</scope>
    <source>
        <strain evidence="2 3">JCM 10989</strain>
    </source>
</reference>
<dbReference type="Pfam" id="PF01557">
    <property type="entry name" value="FAA_hydrolase"/>
    <property type="match status" value="1"/>
</dbReference>
<dbReference type="OrthoDB" id="38993at2157"/>
<dbReference type="EMBL" id="AOIM01000017">
    <property type="protein sequence ID" value="ELY92756.1"/>
    <property type="molecule type" value="Genomic_DNA"/>
</dbReference>
<feature type="domain" description="Fumarylacetoacetase-like C-terminal" evidence="1">
    <location>
        <begin position="124"/>
        <end position="330"/>
    </location>
</feature>
<evidence type="ECO:0000259" key="1">
    <source>
        <dbReference type="Pfam" id="PF01557"/>
    </source>
</evidence>
<dbReference type="AlphaFoldDB" id="M0A356"/>
<dbReference type="PATRIC" id="fig|1227493.4.peg.1450"/>
<organism evidence="2 3">
    <name type="scientific">Natrialba hulunbeirensis JCM 10989</name>
    <dbReference type="NCBI Taxonomy" id="1227493"/>
    <lineage>
        <taxon>Archaea</taxon>
        <taxon>Methanobacteriati</taxon>
        <taxon>Methanobacteriota</taxon>
        <taxon>Stenosarchaea group</taxon>
        <taxon>Halobacteria</taxon>
        <taxon>Halobacteriales</taxon>
        <taxon>Natrialbaceae</taxon>
        <taxon>Natrialba</taxon>
    </lineage>
</organism>
<keyword evidence="2" id="KW-0378">Hydrolase</keyword>